<organism evidence="2 3">
    <name type="scientific">Diaporthe helianthi</name>
    <dbReference type="NCBI Taxonomy" id="158607"/>
    <lineage>
        <taxon>Eukaryota</taxon>
        <taxon>Fungi</taxon>
        <taxon>Dikarya</taxon>
        <taxon>Ascomycota</taxon>
        <taxon>Pezizomycotina</taxon>
        <taxon>Sordariomycetes</taxon>
        <taxon>Sordariomycetidae</taxon>
        <taxon>Diaporthales</taxon>
        <taxon>Diaporthaceae</taxon>
        <taxon>Diaporthe</taxon>
    </lineage>
</organism>
<feature type="compositionally biased region" description="Low complexity" evidence="1">
    <location>
        <begin position="535"/>
        <end position="549"/>
    </location>
</feature>
<feature type="compositionally biased region" description="Polar residues" evidence="1">
    <location>
        <begin position="326"/>
        <end position="339"/>
    </location>
</feature>
<evidence type="ECO:0000313" key="3">
    <source>
        <dbReference type="Proteomes" id="UP000094444"/>
    </source>
</evidence>
<feature type="region of interest" description="Disordered" evidence="1">
    <location>
        <begin position="1"/>
        <end position="157"/>
    </location>
</feature>
<evidence type="ECO:0000256" key="1">
    <source>
        <dbReference type="SAM" id="MobiDB-lite"/>
    </source>
</evidence>
<feature type="compositionally biased region" description="Polar residues" evidence="1">
    <location>
        <begin position="101"/>
        <end position="113"/>
    </location>
</feature>
<feature type="compositionally biased region" description="Polar residues" evidence="1">
    <location>
        <begin position="237"/>
        <end position="248"/>
    </location>
</feature>
<feature type="compositionally biased region" description="Polar residues" evidence="1">
    <location>
        <begin position="126"/>
        <end position="136"/>
    </location>
</feature>
<feature type="compositionally biased region" description="Polar residues" evidence="1">
    <location>
        <begin position="302"/>
        <end position="312"/>
    </location>
</feature>
<evidence type="ECO:0000313" key="2">
    <source>
        <dbReference type="EMBL" id="POS71573.1"/>
    </source>
</evidence>
<feature type="region of interest" description="Disordered" evidence="1">
    <location>
        <begin position="206"/>
        <end position="549"/>
    </location>
</feature>
<keyword evidence="3" id="KW-1185">Reference proteome</keyword>
<proteinExistence type="predicted"/>
<sequence>MAPNVPRLRNTAWTSADAFRSPATGGPPIQSLKGASRKIKYSENIYDGRGTTLAQALDGTPNPPTPPETGATPKPRRGKVAELKKAFERGLSDLVRKRQVTRPSDSSTQSNAKHPQHPRHQVAVAHTSSPEGSLSRASVFCSPFPKPRRETDGLPSPLKERISIFEGLVKPSSFQSSATDFRPEEYSAELNRGSISKGAMVLEGASNEPMSRLPSKFRGGAARRRFHKRVEKEKKTLGNTSKTVNSQKRFSEVGTAVRDSLEQLHVGRTESGHSSAKRTGEPDSPKFLKRVSSTFKQRHKPSQQPFLSSRGSRVSGGFETEKSRNTSKAPQSTSQNEEPIQTDKRRTLAADSLRKRLESELRSPTGADTSDHPARDEADPRVYNRRKTTLWDIENPFDVPKAKDRSKSEATGVGLGKKGGRLPGHTKSHDFTFGQTFGQAVRRQKAPASRYTQPIEQPQTGSESPGRDSSGPVTEDSGSSDFMVVANAQCELTHPRPSRSSEQTMIKVLCKAGPETAETQGSSGQLTPASVSEGSTASFHTAHSSTDVF</sequence>
<feature type="compositionally biased region" description="Polar residues" evidence="1">
    <location>
        <begin position="517"/>
        <end position="534"/>
    </location>
</feature>
<accession>A0A2P5HMT7</accession>
<feature type="compositionally biased region" description="Polar residues" evidence="1">
    <location>
        <begin position="450"/>
        <end position="463"/>
    </location>
</feature>
<dbReference type="EMBL" id="MAVT02001231">
    <property type="protein sequence ID" value="POS71573.1"/>
    <property type="molecule type" value="Genomic_DNA"/>
</dbReference>
<dbReference type="PROSITE" id="PS50096">
    <property type="entry name" value="IQ"/>
    <property type="match status" value="1"/>
</dbReference>
<reference evidence="2" key="1">
    <citation type="submission" date="2017-09" db="EMBL/GenBank/DDBJ databases">
        <title>Polyketide synthases of a Diaporthe helianthi virulent isolate.</title>
        <authorList>
            <person name="Baroncelli R."/>
        </authorList>
    </citation>
    <scope>NUCLEOTIDE SEQUENCE [LARGE SCALE GENOMIC DNA]</scope>
    <source>
        <strain evidence="2">7/96</strain>
    </source>
</reference>
<feature type="compositionally biased region" description="Basic and acidic residues" evidence="1">
    <location>
        <begin position="369"/>
        <end position="382"/>
    </location>
</feature>
<feature type="compositionally biased region" description="Basic and acidic residues" evidence="1">
    <location>
        <begin position="341"/>
        <end position="361"/>
    </location>
</feature>
<feature type="compositionally biased region" description="Basic and acidic residues" evidence="1">
    <location>
        <begin position="147"/>
        <end position="157"/>
    </location>
</feature>
<dbReference type="Proteomes" id="UP000094444">
    <property type="component" value="Unassembled WGS sequence"/>
</dbReference>
<name>A0A2P5HMT7_DIAHE</name>
<feature type="compositionally biased region" description="Basic and acidic residues" evidence="1">
    <location>
        <begin position="259"/>
        <end position="271"/>
    </location>
</feature>
<dbReference type="AlphaFoldDB" id="A0A2P5HMT7"/>
<dbReference type="InParanoid" id="A0A2P5HMT7"/>
<comment type="caution">
    <text evidence="2">The sequence shown here is derived from an EMBL/GenBank/DDBJ whole genome shotgun (WGS) entry which is preliminary data.</text>
</comment>
<feature type="compositionally biased region" description="Basic and acidic residues" evidence="1">
    <location>
        <begin position="79"/>
        <end position="96"/>
    </location>
</feature>
<dbReference type="OrthoDB" id="5240349at2759"/>
<gene>
    <name evidence="2" type="ORF">DHEL01_v210034</name>
</gene>
<protein>
    <submittedName>
        <fullName evidence="2">Uncharacterized protein</fullName>
    </submittedName>
</protein>